<proteinExistence type="predicted"/>
<dbReference type="PANTHER" id="PTHR46481:SF10">
    <property type="entry name" value="ZINC FINGER BED DOMAIN-CONTAINING PROTEIN 39"/>
    <property type="match status" value="1"/>
</dbReference>
<evidence type="ECO:0000256" key="2">
    <source>
        <dbReference type="ARBA" id="ARBA00022723"/>
    </source>
</evidence>
<comment type="subcellular location">
    <subcellularLocation>
        <location evidence="1">Nucleus</location>
    </subcellularLocation>
</comment>
<keyword evidence="5" id="KW-0539">Nucleus</keyword>
<dbReference type="GO" id="GO:0005634">
    <property type="term" value="C:nucleus"/>
    <property type="evidence" value="ECO:0007669"/>
    <property type="project" value="UniProtKB-SubCell"/>
</dbReference>
<dbReference type="PANTHER" id="PTHR46481">
    <property type="entry name" value="ZINC FINGER BED DOMAIN-CONTAINING PROTEIN 4"/>
    <property type="match status" value="1"/>
</dbReference>
<keyword evidence="4" id="KW-0862">Zinc</keyword>
<keyword evidence="9" id="KW-1185">Reference proteome</keyword>
<evidence type="ECO:0000256" key="4">
    <source>
        <dbReference type="ARBA" id="ARBA00022833"/>
    </source>
</evidence>
<sequence length="875" mass="99425">MAPGTRSKAKPAMAGKAATRKATTSRKGQQSQKKSGKAGKRRADSHDENETGKGRKCRATSDDSSSDEDDSDTEEEVPRHKKKPRKSVVVEEVSDDEVPEVIEVVVDERRSAEDDEMGSNENKDDQLEARHIAEIPDELVVKEDSMRDLLTIFSDRVKVHFTPKNGDKPEELTGRWCTICKTSAKFLASHGKRKAFHVGGNSSCRSHIRQHYEEYKARCAAQSIPLHHHAIPRNIWKAMEEREKEQKSKRKQRKLDDVFTKEKGPHEFSREEALQTVTKFITCDDQAISLADKASFRNCLVVMRPKSTTKDLPSAHDVNTHLHNEFVRHLKCVKEAICAAPGKISATSDGWSADTTKESFLGMTIHWIEVDAERSKWTLRSEVLFTVTLDNTSNNTTLCGTIEHVHAVRKLDQWLAELHQLPCLEHVVHLADEAIMSHITKIAVIENSIAIWEYDPSLPGNHVLGGSLDVIAAIRTLVIKIQASGQRIQYFEKLQIECGNPRTRKIPLHSNVRWGTAHDMMDGADNLRSSVNLFISAADELFGPITTIRREGHVVKHIPWAAFKLSETDWDRVRDMKDILLDSKKVLHYFSSDQCPTLWRALPAFEDLQTAWEAKADDPRFPLYHDAIQDGLDKLKKYYSKFDEKPFYILALLLHPYYKLDYIKLAWGGAEEQAAEIAAGNRNAKNWQAEAHRVVEDTVERYWKARPRATSSAPNVPIPPEKLAEMSEYDRLCQSLLDEDDSGWETELRSYLKARHADVTKETDIVAWWAKHCIVYPTLTRIALDVLPSQASSVPCERLFSGSKQTATDRRARLGTERLEELQIMKSAWRGNIVDFAALNSREIEVVELELKEYEDFLIEDEAQAEWEKEMGSVA</sequence>
<dbReference type="AlphaFoldDB" id="A0A369JX95"/>
<dbReference type="InParanoid" id="A0A369JX95"/>
<dbReference type="EMBL" id="LUEZ02000046">
    <property type="protein sequence ID" value="RDB23356.1"/>
    <property type="molecule type" value="Genomic_DNA"/>
</dbReference>
<dbReference type="OrthoDB" id="3237158at2759"/>
<name>A0A369JX95_HYPMA</name>
<feature type="region of interest" description="Disordered" evidence="6">
    <location>
        <begin position="1"/>
        <end position="95"/>
    </location>
</feature>
<keyword evidence="3" id="KW-0863">Zinc-finger</keyword>
<accession>A0A369JX95</accession>
<evidence type="ECO:0000256" key="3">
    <source>
        <dbReference type="ARBA" id="ARBA00022771"/>
    </source>
</evidence>
<dbReference type="InterPro" id="IPR012337">
    <property type="entry name" value="RNaseH-like_sf"/>
</dbReference>
<organism evidence="8 9">
    <name type="scientific">Hypsizygus marmoreus</name>
    <name type="common">White beech mushroom</name>
    <name type="synonym">Agaricus marmoreus</name>
    <dbReference type="NCBI Taxonomy" id="39966"/>
    <lineage>
        <taxon>Eukaryota</taxon>
        <taxon>Fungi</taxon>
        <taxon>Dikarya</taxon>
        <taxon>Basidiomycota</taxon>
        <taxon>Agaricomycotina</taxon>
        <taxon>Agaricomycetes</taxon>
        <taxon>Agaricomycetidae</taxon>
        <taxon>Agaricales</taxon>
        <taxon>Tricholomatineae</taxon>
        <taxon>Lyophyllaceae</taxon>
        <taxon>Hypsizygus</taxon>
    </lineage>
</organism>
<protein>
    <submittedName>
        <fullName evidence="8">Zinc finger BED domain-containing protein DAYSLEEPER</fullName>
    </submittedName>
</protein>
<feature type="compositionally biased region" description="Basic and acidic residues" evidence="6">
    <location>
        <begin position="41"/>
        <end position="53"/>
    </location>
</feature>
<dbReference type="InterPro" id="IPR052035">
    <property type="entry name" value="ZnF_BED_domain_contain"/>
</dbReference>
<dbReference type="SUPFAM" id="SSF53098">
    <property type="entry name" value="Ribonuclease H-like"/>
    <property type="match status" value="1"/>
</dbReference>
<feature type="domain" description="HAT C-terminal dimerisation" evidence="7">
    <location>
        <begin position="747"/>
        <end position="827"/>
    </location>
</feature>
<evidence type="ECO:0000256" key="1">
    <source>
        <dbReference type="ARBA" id="ARBA00004123"/>
    </source>
</evidence>
<dbReference type="GO" id="GO:0046983">
    <property type="term" value="F:protein dimerization activity"/>
    <property type="evidence" value="ECO:0007669"/>
    <property type="project" value="InterPro"/>
</dbReference>
<comment type="caution">
    <text evidence="8">The sequence shown here is derived from an EMBL/GenBank/DDBJ whole genome shotgun (WGS) entry which is preliminary data.</text>
</comment>
<evidence type="ECO:0000313" key="8">
    <source>
        <dbReference type="EMBL" id="RDB23356.1"/>
    </source>
</evidence>
<dbReference type="GO" id="GO:0008270">
    <property type="term" value="F:zinc ion binding"/>
    <property type="evidence" value="ECO:0007669"/>
    <property type="project" value="UniProtKB-KW"/>
</dbReference>
<evidence type="ECO:0000256" key="6">
    <source>
        <dbReference type="SAM" id="MobiDB-lite"/>
    </source>
</evidence>
<evidence type="ECO:0000259" key="7">
    <source>
        <dbReference type="Pfam" id="PF05699"/>
    </source>
</evidence>
<evidence type="ECO:0000256" key="5">
    <source>
        <dbReference type="ARBA" id="ARBA00023242"/>
    </source>
</evidence>
<feature type="compositionally biased region" description="Acidic residues" evidence="6">
    <location>
        <begin position="64"/>
        <end position="75"/>
    </location>
</feature>
<reference evidence="8" key="1">
    <citation type="submission" date="2018-04" db="EMBL/GenBank/DDBJ databases">
        <title>Whole genome sequencing of Hypsizygus marmoreus.</title>
        <authorList>
            <person name="Choi I.-G."/>
            <person name="Min B."/>
            <person name="Kim J.-G."/>
            <person name="Kim S."/>
            <person name="Oh Y.-L."/>
            <person name="Kong W.-S."/>
            <person name="Park H."/>
            <person name="Jeong J."/>
            <person name="Song E.-S."/>
        </authorList>
    </citation>
    <scope>NUCLEOTIDE SEQUENCE [LARGE SCALE GENOMIC DNA]</scope>
    <source>
        <strain evidence="8">51987-8</strain>
    </source>
</reference>
<gene>
    <name evidence="8" type="primary">HAT</name>
    <name evidence="8" type="ORF">Hypma_009479</name>
</gene>
<evidence type="ECO:0000313" key="9">
    <source>
        <dbReference type="Proteomes" id="UP000076154"/>
    </source>
</evidence>
<keyword evidence="2" id="KW-0479">Metal-binding</keyword>
<dbReference type="Proteomes" id="UP000076154">
    <property type="component" value="Unassembled WGS sequence"/>
</dbReference>
<dbReference type="Pfam" id="PF05699">
    <property type="entry name" value="Dimer_Tnp_hAT"/>
    <property type="match status" value="1"/>
</dbReference>
<dbReference type="InterPro" id="IPR008906">
    <property type="entry name" value="HATC_C_dom"/>
</dbReference>